<dbReference type="Gene3D" id="3.90.550.10">
    <property type="entry name" value="Spore Coat Polysaccharide Biosynthesis Protein SpsA, Chain A"/>
    <property type="match status" value="1"/>
</dbReference>
<name>A0A3L7ZWB8_PARDI</name>
<feature type="domain" description="Glycosyltransferase 2-like" evidence="1">
    <location>
        <begin position="6"/>
        <end position="161"/>
    </location>
</feature>
<comment type="caution">
    <text evidence="2">The sequence shown here is derived from an EMBL/GenBank/DDBJ whole genome shotgun (WGS) entry which is preliminary data.</text>
</comment>
<reference evidence="2 3" key="1">
    <citation type="submission" date="2018-09" db="EMBL/GenBank/DDBJ databases">
        <title>Murine metabolic-syndrome-specific gut microbial biobank.</title>
        <authorList>
            <person name="Liu C."/>
        </authorList>
    </citation>
    <scope>NUCLEOTIDE SEQUENCE [LARGE SCALE GENOMIC DNA]</scope>
    <source>
        <strain evidence="2 3">8-P5</strain>
    </source>
</reference>
<dbReference type="AlphaFoldDB" id="A0A3L7ZWB8"/>
<evidence type="ECO:0000313" key="3">
    <source>
        <dbReference type="Proteomes" id="UP000278164"/>
    </source>
</evidence>
<organism evidence="2 3">
    <name type="scientific">Parabacteroides distasonis</name>
    <dbReference type="NCBI Taxonomy" id="823"/>
    <lineage>
        <taxon>Bacteria</taxon>
        <taxon>Pseudomonadati</taxon>
        <taxon>Bacteroidota</taxon>
        <taxon>Bacteroidia</taxon>
        <taxon>Bacteroidales</taxon>
        <taxon>Tannerellaceae</taxon>
        <taxon>Parabacteroides</taxon>
    </lineage>
</organism>
<proteinExistence type="predicted"/>
<dbReference type="Pfam" id="PF00535">
    <property type="entry name" value="Glycos_transf_2"/>
    <property type="match status" value="1"/>
</dbReference>
<dbReference type="CDD" id="cd00761">
    <property type="entry name" value="Glyco_tranf_GTA_type"/>
    <property type="match status" value="1"/>
</dbReference>
<evidence type="ECO:0000259" key="1">
    <source>
        <dbReference type="Pfam" id="PF00535"/>
    </source>
</evidence>
<keyword evidence="2" id="KW-0808">Transferase</keyword>
<dbReference type="Proteomes" id="UP000278164">
    <property type="component" value="Unassembled WGS sequence"/>
</dbReference>
<dbReference type="OrthoDB" id="9802649at2"/>
<sequence length="250" mass="29322">MQLLISIITPCYNAVPFIAQTIESVLAQTYPYWEMLIVDDCSTDRSAEIIQTYVKRDSRIKYFKTDHPSGSPSLPRNIGLKQAQGEYVAFLDSDDAWLPVKLEEQISYMETGCCGFVYSDYEKMAWDGKRNQRFIRARRISSFWDTLESNEIPCLTVLLRKDLIGQTCFKPIPKEDYVFWLEILRKGHKAYNTGKVHALYREAKNSRSGNKFEMFKKQWYVLRKVEEVKRIPAVYFMLIFACKGFCKYLK</sequence>
<dbReference type="GO" id="GO:0016758">
    <property type="term" value="F:hexosyltransferase activity"/>
    <property type="evidence" value="ECO:0007669"/>
    <property type="project" value="UniProtKB-ARBA"/>
</dbReference>
<protein>
    <submittedName>
        <fullName evidence="2">Glycosyltransferase family 2 protein</fullName>
    </submittedName>
</protein>
<dbReference type="InterPro" id="IPR001173">
    <property type="entry name" value="Glyco_trans_2-like"/>
</dbReference>
<dbReference type="RefSeq" id="WP_008771929.1">
    <property type="nucleotide sequence ID" value="NZ_QXXG01000001.1"/>
</dbReference>
<dbReference type="SUPFAM" id="SSF53448">
    <property type="entry name" value="Nucleotide-diphospho-sugar transferases"/>
    <property type="match status" value="1"/>
</dbReference>
<gene>
    <name evidence="2" type="ORF">D7V78_01670</name>
</gene>
<accession>A0A3L7ZWB8</accession>
<dbReference type="EMBL" id="RAYI01000001">
    <property type="protein sequence ID" value="RLT75247.1"/>
    <property type="molecule type" value="Genomic_DNA"/>
</dbReference>
<evidence type="ECO:0000313" key="2">
    <source>
        <dbReference type="EMBL" id="RLT75247.1"/>
    </source>
</evidence>
<dbReference type="PANTHER" id="PTHR22916">
    <property type="entry name" value="GLYCOSYLTRANSFERASE"/>
    <property type="match status" value="1"/>
</dbReference>
<dbReference type="InterPro" id="IPR029044">
    <property type="entry name" value="Nucleotide-diphossugar_trans"/>
</dbReference>
<dbReference type="PANTHER" id="PTHR22916:SF3">
    <property type="entry name" value="UDP-GLCNAC:BETAGAL BETA-1,3-N-ACETYLGLUCOSAMINYLTRANSFERASE-LIKE PROTEIN 1"/>
    <property type="match status" value="1"/>
</dbReference>